<comment type="caution">
    <text evidence="2">The sequence shown here is derived from an EMBL/GenBank/DDBJ whole genome shotgun (WGS) entry which is preliminary data.</text>
</comment>
<name>A0A3S4TDF5_9BACT</name>
<keyword evidence="3" id="KW-1185">Reference proteome</keyword>
<accession>A0A3S4TDF5</accession>
<proteinExistence type="predicted"/>
<feature type="compositionally biased region" description="Basic and acidic residues" evidence="1">
    <location>
        <begin position="61"/>
        <end position="71"/>
    </location>
</feature>
<protein>
    <submittedName>
        <fullName evidence="2">Uncharacterized protein</fullName>
    </submittedName>
</protein>
<evidence type="ECO:0000256" key="1">
    <source>
        <dbReference type="SAM" id="MobiDB-lite"/>
    </source>
</evidence>
<dbReference type="EMBL" id="MTKO01000006">
    <property type="protein sequence ID" value="RWX48142.1"/>
    <property type="molecule type" value="Genomic_DNA"/>
</dbReference>
<gene>
    <name evidence="2" type="ORF">H206_05318</name>
</gene>
<dbReference type="Proteomes" id="UP000287853">
    <property type="component" value="Unassembled WGS sequence"/>
</dbReference>
<reference evidence="2 3" key="1">
    <citation type="submission" date="2017-01" db="EMBL/GenBank/DDBJ databases">
        <title>The cable genome- insights into the physiology and evolution of filamentous bacteria capable of sulfide oxidation via long distance electron transfer.</title>
        <authorList>
            <person name="Schreiber L."/>
            <person name="Bjerg J.T."/>
            <person name="Boggild A."/>
            <person name="Van De Vossenberg J."/>
            <person name="Meysman F."/>
            <person name="Nielsen L.P."/>
            <person name="Schramm A."/>
            <person name="Kjeldsen K.U."/>
        </authorList>
    </citation>
    <scope>NUCLEOTIDE SEQUENCE [LARGE SCALE GENOMIC DNA]</scope>
    <source>
        <strain evidence="2">MCF</strain>
    </source>
</reference>
<evidence type="ECO:0000313" key="2">
    <source>
        <dbReference type="EMBL" id="RWX48142.1"/>
    </source>
</evidence>
<sequence>MHKVHRYAIMPNKSNRPESPINFRSIPLPSPPFTVPLLPCSEPKKRQIRDCSPQNNHRLKNQRENVKSIGR</sequence>
<evidence type="ECO:0000313" key="3">
    <source>
        <dbReference type="Proteomes" id="UP000287853"/>
    </source>
</evidence>
<dbReference type="AlphaFoldDB" id="A0A3S4TDF5"/>
<feature type="region of interest" description="Disordered" evidence="1">
    <location>
        <begin position="1"/>
        <end position="24"/>
    </location>
</feature>
<organism evidence="2 3">
    <name type="scientific">Candidatus Electrothrix aarhusensis</name>
    <dbReference type="NCBI Taxonomy" id="1859131"/>
    <lineage>
        <taxon>Bacteria</taxon>
        <taxon>Pseudomonadati</taxon>
        <taxon>Thermodesulfobacteriota</taxon>
        <taxon>Desulfobulbia</taxon>
        <taxon>Desulfobulbales</taxon>
        <taxon>Desulfobulbaceae</taxon>
        <taxon>Candidatus Electrothrix</taxon>
    </lineage>
</organism>
<feature type="region of interest" description="Disordered" evidence="1">
    <location>
        <begin position="44"/>
        <end position="71"/>
    </location>
</feature>